<dbReference type="Pfam" id="PF13343">
    <property type="entry name" value="SBP_bac_6"/>
    <property type="match status" value="1"/>
</dbReference>
<organism evidence="3 4">
    <name type="scientific">Streptomyces scopuliridis RB72</name>
    <dbReference type="NCBI Taxonomy" id="1440053"/>
    <lineage>
        <taxon>Bacteria</taxon>
        <taxon>Bacillati</taxon>
        <taxon>Actinomycetota</taxon>
        <taxon>Actinomycetes</taxon>
        <taxon>Kitasatosporales</taxon>
        <taxon>Streptomycetaceae</taxon>
        <taxon>Streptomyces</taxon>
    </lineage>
</organism>
<dbReference type="PANTHER" id="PTHR30006:SF2">
    <property type="entry name" value="ABC TRANSPORTER SUBSTRATE-BINDING PROTEIN"/>
    <property type="match status" value="1"/>
</dbReference>
<protein>
    <submittedName>
        <fullName evidence="3">ABC transporter substrate-binding protein</fullName>
    </submittedName>
</protein>
<dbReference type="Proteomes" id="UP000245992">
    <property type="component" value="Unassembled WGS sequence"/>
</dbReference>
<evidence type="ECO:0000256" key="2">
    <source>
        <dbReference type="SAM" id="SignalP"/>
    </source>
</evidence>
<dbReference type="Gene3D" id="3.40.190.10">
    <property type="entry name" value="Periplasmic binding protein-like II"/>
    <property type="match status" value="2"/>
</dbReference>
<name>A0A2T7TC24_9ACTN</name>
<gene>
    <name evidence="3" type="ORF">Y717_30070</name>
</gene>
<dbReference type="GO" id="GO:0030976">
    <property type="term" value="F:thiamine pyrophosphate binding"/>
    <property type="evidence" value="ECO:0007669"/>
    <property type="project" value="TreeGrafter"/>
</dbReference>
<dbReference type="SUPFAM" id="SSF53850">
    <property type="entry name" value="Periplasmic binding protein-like II"/>
    <property type="match status" value="1"/>
</dbReference>
<accession>A0A2T7TC24</accession>
<dbReference type="NCBIfam" id="TIGR01254">
    <property type="entry name" value="sfuA"/>
    <property type="match status" value="1"/>
</dbReference>
<dbReference type="EMBL" id="AZSP01000069">
    <property type="protein sequence ID" value="PVE12665.1"/>
    <property type="molecule type" value="Genomic_DNA"/>
</dbReference>
<dbReference type="OrthoDB" id="5412681at2"/>
<dbReference type="RefSeq" id="WP_030351722.1">
    <property type="nucleotide sequence ID" value="NZ_AZSP01000069.1"/>
</dbReference>
<dbReference type="PROSITE" id="PS51257">
    <property type="entry name" value="PROKAR_LIPOPROTEIN"/>
    <property type="match status" value="1"/>
</dbReference>
<keyword evidence="4" id="KW-1185">Reference proteome</keyword>
<dbReference type="GO" id="GO:0030288">
    <property type="term" value="C:outer membrane-bounded periplasmic space"/>
    <property type="evidence" value="ECO:0007669"/>
    <property type="project" value="TreeGrafter"/>
</dbReference>
<reference evidence="3 4" key="1">
    <citation type="submission" date="2013-12" db="EMBL/GenBank/DDBJ databases">
        <title>Annotated genome of Streptomyces scopuliridis.</title>
        <authorList>
            <person name="Olson J.B."/>
        </authorList>
    </citation>
    <scope>NUCLEOTIDE SEQUENCE [LARGE SCALE GENOMIC DNA]</scope>
    <source>
        <strain evidence="3 4">RB72</strain>
    </source>
</reference>
<feature type="signal peptide" evidence="2">
    <location>
        <begin position="1"/>
        <end position="26"/>
    </location>
</feature>
<dbReference type="AlphaFoldDB" id="A0A2T7TC24"/>
<evidence type="ECO:0000313" key="3">
    <source>
        <dbReference type="EMBL" id="PVE12665.1"/>
    </source>
</evidence>
<dbReference type="GO" id="GO:0015888">
    <property type="term" value="P:thiamine transport"/>
    <property type="evidence" value="ECO:0007669"/>
    <property type="project" value="InterPro"/>
</dbReference>
<comment type="caution">
    <text evidence="3">The sequence shown here is derived from an EMBL/GenBank/DDBJ whole genome shotgun (WGS) entry which is preliminary data.</text>
</comment>
<evidence type="ECO:0000256" key="1">
    <source>
        <dbReference type="ARBA" id="ARBA00022729"/>
    </source>
</evidence>
<feature type="chain" id="PRO_5015682217" evidence="2">
    <location>
        <begin position="27"/>
        <end position="372"/>
    </location>
</feature>
<dbReference type="PANTHER" id="PTHR30006">
    <property type="entry name" value="THIAMINE-BINDING PERIPLASMIC PROTEIN-RELATED"/>
    <property type="match status" value="1"/>
</dbReference>
<proteinExistence type="predicted"/>
<dbReference type="CDD" id="cd13545">
    <property type="entry name" value="PBP2_TbpA"/>
    <property type="match status" value="1"/>
</dbReference>
<dbReference type="InterPro" id="IPR005948">
    <property type="entry name" value="ThiB-like"/>
</dbReference>
<dbReference type="STRING" id="1440053.GCA_000718095_02615"/>
<keyword evidence="1 2" id="KW-0732">Signal</keyword>
<evidence type="ECO:0000313" key="4">
    <source>
        <dbReference type="Proteomes" id="UP000245992"/>
    </source>
</evidence>
<dbReference type="GO" id="GO:0030975">
    <property type="term" value="F:thiamine binding"/>
    <property type="evidence" value="ECO:0007669"/>
    <property type="project" value="InterPro"/>
</dbReference>
<sequence length="372" mass="39614">MSSTRISTKRAAVAALAAALGVSALAACGGSDGSSSSGDGGNGGSESKTVTLVSHDSFNASPAVLKEFTKETGYTVKVLKSGDAGEALNKEILTKGSPQGDVFFGVDNTLLSRALDNGLFTPYKAKGLDRVEESTRLDKDKNRVTPIDTGDICVNYDKKYFADKKLAPPRTFDDLIKPQYKNLLVTENAATSSPGLGFLLGTVGRYGDNGWQDYWKKLKDNGVQVVDSWEQAYNDSFSGSAGGKKAKADRPLVVSYASSPPVEVLYAEPRPKEAPTGVSTGTCFRQTEFAGLLNGATNEAGGKALLDFLIGEKFQADMPLNMFVNPVVKDVALPELFTKFGATVDTPKTVAPDTIAAHREQWIQSWSSLVVK</sequence>